<feature type="region of interest" description="Disordered" evidence="1">
    <location>
        <begin position="647"/>
        <end position="686"/>
    </location>
</feature>
<keyword evidence="3" id="KW-0732">Signal</keyword>
<keyword evidence="2" id="KW-0812">Transmembrane</keyword>
<evidence type="ECO:0000313" key="5">
    <source>
        <dbReference type="Proteomes" id="UP000051952"/>
    </source>
</evidence>
<organism evidence="4 5">
    <name type="scientific">Bodo saltans</name>
    <name type="common">Flagellated protozoan</name>
    <dbReference type="NCBI Taxonomy" id="75058"/>
    <lineage>
        <taxon>Eukaryota</taxon>
        <taxon>Discoba</taxon>
        <taxon>Euglenozoa</taxon>
        <taxon>Kinetoplastea</taxon>
        <taxon>Metakinetoplastina</taxon>
        <taxon>Eubodonida</taxon>
        <taxon>Bodonidae</taxon>
        <taxon>Bodo</taxon>
    </lineage>
</organism>
<feature type="compositionally biased region" description="Polar residues" evidence="1">
    <location>
        <begin position="656"/>
        <end position="676"/>
    </location>
</feature>
<feature type="compositionally biased region" description="Low complexity" evidence="1">
    <location>
        <begin position="809"/>
        <end position="821"/>
    </location>
</feature>
<feature type="compositionally biased region" description="Low complexity" evidence="1">
    <location>
        <begin position="1024"/>
        <end position="1034"/>
    </location>
</feature>
<proteinExistence type="predicted"/>
<evidence type="ECO:0000256" key="2">
    <source>
        <dbReference type="SAM" id="Phobius"/>
    </source>
</evidence>
<keyword evidence="2" id="KW-0472">Membrane</keyword>
<keyword evidence="5" id="KW-1185">Reference proteome</keyword>
<feature type="compositionally biased region" description="Low complexity" evidence="1">
    <location>
        <begin position="282"/>
        <end position="339"/>
    </location>
</feature>
<feature type="compositionally biased region" description="Low complexity" evidence="1">
    <location>
        <begin position="863"/>
        <end position="874"/>
    </location>
</feature>
<sequence length="1068" mass="111291">MDWRPFTSLHIALFVILSAAPTLVTPQRTTGPSSDTNELSCTATTYPCLRTRYIDLVLDFAKLDDFDLSAAQPRTSPWEAARSSYSDAIQGDQTYLPFLRALCFSTVSTFSPVVSSSATASSSTTNLETLDAGMTGVVRSFPEYQEFFASQFKLPVSTAAYPTPTTSAPTTTEVPVSTSAPGGDTTSIAPPPTSTVATSGSSTSSPSSNSTTTGLSSTSISPSPTPTGITTGAARQWRDLAAASETDEYKATHNFGDENHESPGSRDAYAYRRAFGLPLADSTTTSTPSTTTPPSSTQRSVAGSTTTTTPGATSSSSSGGPSTSSSSPSSTSSPPLTSTPAPPPSDLTAGSPVTQPICTPVQYSTIIQGMTGPSFPNATALDIAVNGVVTSASLVATPGVRLLPFRSAGGHVVIPFGGSPSTVAAGARAQQRQYLVTLAVTTTGARAKALFSVLQSFSVRPRTNADGSPSSTPAAAATNDNILYKLCGLFDVIWLTTDDYESLYFNTNAGSRPSLFAAVGFGQAPSDGLTLPWILLLVIGTCLAALVLYAFCIRRQADANRKDAEGAADEEGGKSGGGGLDDGERSDEDVDDDYEQELQATEAEQLIQQNIRSVWQEKDLKSELRGAVLRKLVAEQEILAAEQLKLQGLPGGGGNRSPTSTSDNGSGASGSDTDANPNKRGKRTGAAVVAPENAIATRLTADGTKLIVLQPLHESYQGSTQHVVPRRSGGKGANVSRTQLLPNSSYFEEMLELSAEYNLPPDSQIMKDEAALSAYLRTKREERRRRDDDLGVGLNPGGVVRLPGQELESGAGRKSGSRAGSNGQSPTSENFDDFANIMSLPPAAVEIPAAEREELEKRRAADDAAALAAAQDADSPNATGGRVQSKPMGLAARRMANMMSNMRFAAVPSGVLRLPSRHEMIGQLSGGSASSHLAMAGAPDDTTDRLMRQRFSKLYFAPQALVDQPADDSDDSAPSSPSLSPRARRAVPELRFQDITRNLNNSNGGDYSPTSASPSQRGGGGGSASSPPNLASSPPQLPVQEGGRAAGVAATPTSSTSRASPSAFRVEL</sequence>
<feature type="region of interest" description="Disordered" evidence="1">
    <location>
        <begin position="963"/>
        <end position="1068"/>
    </location>
</feature>
<feature type="compositionally biased region" description="Acidic residues" evidence="1">
    <location>
        <begin position="584"/>
        <end position="594"/>
    </location>
</feature>
<feature type="compositionally biased region" description="Low complexity" evidence="1">
    <location>
        <begin position="972"/>
        <end position="981"/>
    </location>
</feature>
<gene>
    <name evidence="4" type="ORF">BSAL_25450</name>
</gene>
<evidence type="ECO:0000256" key="1">
    <source>
        <dbReference type="SAM" id="MobiDB-lite"/>
    </source>
</evidence>
<keyword evidence="2" id="KW-1133">Transmembrane helix</keyword>
<feature type="region of interest" description="Disordered" evidence="1">
    <location>
        <begin position="854"/>
        <end position="888"/>
    </location>
</feature>
<reference evidence="5" key="1">
    <citation type="submission" date="2015-09" db="EMBL/GenBank/DDBJ databases">
        <authorList>
            <consortium name="Pathogen Informatics"/>
        </authorList>
    </citation>
    <scope>NUCLEOTIDE SEQUENCE [LARGE SCALE GENOMIC DNA]</scope>
    <source>
        <strain evidence="5">Lake Konstanz</strain>
    </source>
</reference>
<dbReference type="AlphaFoldDB" id="A0A0S4JJ35"/>
<feature type="region of interest" description="Disordered" evidence="1">
    <location>
        <begin position="782"/>
        <end position="834"/>
    </location>
</feature>
<protein>
    <submittedName>
        <fullName evidence="4">Membrane-associated protein, putative</fullName>
    </submittedName>
</protein>
<dbReference type="VEuPathDB" id="TriTrypDB:BSAL_25450"/>
<feature type="chain" id="PRO_5006622389" evidence="3">
    <location>
        <begin position="27"/>
        <end position="1068"/>
    </location>
</feature>
<feature type="region of interest" description="Disordered" evidence="1">
    <location>
        <begin position="563"/>
        <end position="594"/>
    </location>
</feature>
<accession>A0A0S4JJ35</accession>
<name>A0A0S4JJ35_BODSA</name>
<feature type="compositionally biased region" description="Low complexity" evidence="1">
    <location>
        <begin position="1049"/>
        <end position="1068"/>
    </location>
</feature>
<feature type="region of interest" description="Disordered" evidence="1">
    <location>
        <begin position="163"/>
        <end position="231"/>
    </location>
</feature>
<feature type="transmembrane region" description="Helical" evidence="2">
    <location>
        <begin position="531"/>
        <end position="552"/>
    </location>
</feature>
<feature type="compositionally biased region" description="Polar residues" evidence="1">
    <location>
        <begin position="995"/>
        <end position="1010"/>
    </location>
</feature>
<evidence type="ECO:0000313" key="4">
    <source>
        <dbReference type="EMBL" id="CUG90191.1"/>
    </source>
</evidence>
<feature type="signal peptide" evidence="3">
    <location>
        <begin position="1"/>
        <end position="26"/>
    </location>
</feature>
<feature type="region of interest" description="Disordered" evidence="1">
    <location>
        <begin position="279"/>
        <end position="354"/>
    </location>
</feature>
<dbReference type="Proteomes" id="UP000051952">
    <property type="component" value="Unassembled WGS sequence"/>
</dbReference>
<dbReference type="EMBL" id="CYKH01001802">
    <property type="protein sequence ID" value="CUG90191.1"/>
    <property type="molecule type" value="Genomic_DNA"/>
</dbReference>
<evidence type="ECO:0000256" key="3">
    <source>
        <dbReference type="SAM" id="SignalP"/>
    </source>
</evidence>